<dbReference type="GO" id="GO:0000774">
    <property type="term" value="F:adenyl-nucleotide exchange factor activity"/>
    <property type="evidence" value="ECO:0007669"/>
    <property type="project" value="InterPro"/>
</dbReference>
<keyword evidence="3" id="KW-1133">Transmembrane helix</keyword>
<evidence type="ECO:0000256" key="4">
    <source>
        <dbReference type="SAM" id="SignalP"/>
    </source>
</evidence>
<dbReference type="Proteomes" id="UP000502508">
    <property type="component" value="Chromosome"/>
</dbReference>
<evidence type="ECO:0000256" key="2">
    <source>
        <dbReference type="SAM" id="MobiDB-lite"/>
    </source>
</evidence>
<dbReference type="GO" id="GO:0051087">
    <property type="term" value="F:protein-folding chaperone binding"/>
    <property type="evidence" value="ECO:0007669"/>
    <property type="project" value="InterPro"/>
</dbReference>
<protein>
    <recommendedName>
        <fullName evidence="7">Nucleotide exchange factor GrpE</fullName>
    </recommendedName>
</protein>
<dbReference type="AlphaFoldDB" id="A0A6F8XSZ0"/>
<keyword evidence="1" id="KW-0143">Chaperone</keyword>
<dbReference type="Gene3D" id="2.30.22.10">
    <property type="entry name" value="Head domain of nucleotide exchange factor GrpE"/>
    <property type="match status" value="1"/>
</dbReference>
<dbReference type="SUPFAM" id="SSF51064">
    <property type="entry name" value="Head domain of nucleotide exchange factor GrpE"/>
    <property type="match status" value="1"/>
</dbReference>
<keyword evidence="6" id="KW-1185">Reference proteome</keyword>
<sequence>MIQRGPAARLVAAFLLAYCVSGCAAPVVAASGPDGGAALAVRDLRATTAPPPSGPAKQPVVRATGPTPATQKPKPTPTPTAAARTSAPAATGTPAPAPADGGGGAWWLVGGAVVLVLGAGAAGLVLWSRRGGEDPGRPVWTSQAQPRGPRTFGPPPTGGVPATAVLVDALRRVAASGVSPAITQQVDRLLARTDLDRDTLVQSCVRYRDQLDRNEGLRRDLLGALNAVGVREVVVGRERFDGRVHEAVEAIPAPSRAEHDVVAQTVRCGYVDNGRLLRPPRVVVYRADMAGEPFPTERR</sequence>
<evidence type="ECO:0008006" key="7">
    <source>
        <dbReference type="Google" id="ProtNLM"/>
    </source>
</evidence>
<reference evidence="5 6" key="1">
    <citation type="submission" date="2020-03" db="EMBL/GenBank/DDBJ databases">
        <title>Whole genome shotgun sequence of Phytohabitans flavus NBRC 107702.</title>
        <authorList>
            <person name="Komaki H."/>
            <person name="Tamura T."/>
        </authorList>
    </citation>
    <scope>NUCLEOTIDE SEQUENCE [LARGE SCALE GENOMIC DNA]</scope>
    <source>
        <strain evidence="5 6">NBRC 107702</strain>
    </source>
</reference>
<dbReference type="InterPro" id="IPR000740">
    <property type="entry name" value="GrpE"/>
</dbReference>
<evidence type="ECO:0000256" key="3">
    <source>
        <dbReference type="SAM" id="Phobius"/>
    </source>
</evidence>
<proteinExistence type="predicted"/>
<dbReference type="EMBL" id="AP022870">
    <property type="protein sequence ID" value="BCB76936.1"/>
    <property type="molecule type" value="Genomic_DNA"/>
</dbReference>
<accession>A0A6F8XSZ0</accession>
<name>A0A6F8XSZ0_9ACTN</name>
<feature type="compositionally biased region" description="Low complexity" evidence="2">
    <location>
        <begin position="63"/>
        <end position="94"/>
    </location>
</feature>
<evidence type="ECO:0000313" key="6">
    <source>
        <dbReference type="Proteomes" id="UP000502508"/>
    </source>
</evidence>
<dbReference type="Pfam" id="PF01025">
    <property type="entry name" value="GrpE"/>
    <property type="match status" value="1"/>
</dbReference>
<feature type="region of interest" description="Disordered" evidence="2">
    <location>
        <begin position="46"/>
        <end position="98"/>
    </location>
</feature>
<evidence type="ECO:0000256" key="1">
    <source>
        <dbReference type="ARBA" id="ARBA00023186"/>
    </source>
</evidence>
<feature type="signal peptide" evidence="4">
    <location>
        <begin position="1"/>
        <end position="24"/>
    </location>
</feature>
<keyword evidence="3" id="KW-0812">Transmembrane</keyword>
<dbReference type="GO" id="GO:0006457">
    <property type="term" value="P:protein folding"/>
    <property type="evidence" value="ECO:0007669"/>
    <property type="project" value="InterPro"/>
</dbReference>
<keyword evidence="3" id="KW-0472">Membrane</keyword>
<feature type="transmembrane region" description="Helical" evidence="3">
    <location>
        <begin position="105"/>
        <end position="127"/>
    </location>
</feature>
<dbReference type="KEGG" id="pfla:Pflav_033460"/>
<dbReference type="InterPro" id="IPR009012">
    <property type="entry name" value="GrpE_head"/>
</dbReference>
<gene>
    <name evidence="5" type="ORF">Pflav_033460</name>
</gene>
<organism evidence="5 6">
    <name type="scientific">Phytohabitans flavus</name>
    <dbReference type="NCBI Taxonomy" id="1076124"/>
    <lineage>
        <taxon>Bacteria</taxon>
        <taxon>Bacillati</taxon>
        <taxon>Actinomycetota</taxon>
        <taxon>Actinomycetes</taxon>
        <taxon>Micromonosporales</taxon>
        <taxon>Micromonosporaceae</taxon>
    </lineage>
</organism>
<reference evidence="5 6" key="2">
    <citation type="submission" date="2020-03" db="EMBL/GenBank/DDBJ databases">
        <authorList>
            <person name="Ichikawa N."/>
            <person name="Kimura A."/>
            <person name="Kitahashi Y."/>
            <person name="Uohara A."/>
        </authorList>
    </citation>
    <scope>NUCLEOTIDE SEQUENCE [LARGE SCALE GENOMIC DNA]</scope>
    <source>
        <strain evidence="5 6">NBRC 107702</strain>
    </source>
</reference>
<feature type="chain" id="PRO_5039575985" description="Nucleotide exchange factor GrpE" evidence="4">
    <location>
        <begin position="25"/>
        <end position="299"/>
    </location>
</feature>
<dbReference type="GO" id="GO:0042803">
    <property type="term" value="F:protein homodimerization activity"/>
    <property type="evidence" value="ECO:0007669"/>
    <property type="project" value="InterPro"/>
</dbReference>
<keyword evidence="4" id="KW-0732">Signal</keyword>
<evidence type="ECO:0000313" key="5">
    <source>
        <dbReference type="EMBL" id="BCB76936.1"/>
    </source>
</evidence>
<feature type="region of interest" description="Disordered" evidence="2">
    <location>
        <begin position="132"/>
        <end position="158"/>
    </location>
</feature>